<dbReference type="GO" id="GO:0034976">
    <property type="term" value="P:response to endoplasmic reticulum stress"/>
    <property type="evidence" value="ECO:0007669"/>
    <property type="project" value="InterPro"/>
</dbReference>
<gene>
    <name evidence="3" type="primary">LOC113787016</name>
</gene>
<dbReference type="Pfam" id="PF10539">
    <property type="entry name" value="Dev_Cell_Death"/>
    <property type="match status" value="1"/>
</dbReference>
<accession>A0A3Q7YC54</accession>
<reference evidence="3" key="2">
    <citation type="submission" date="2025-08" db="UniProtKB">
        <authorList>
            <consortium name="RefSeq"/>
        </authorList>
    </citation>
    <scope>IDENTIFICATION</scope>
    <source>
        <tissue evidence="3">Etiolated seedlings</tissue>
    </source>
</reference>
<reference evidence="2" key="1">
    <citation type="journal article" date="2013" name="Nat. Biotechnol.">
        <title>Draft genome sequence of chickpea (Cicer arietinum) provides a resource for trait improvement.</title>
        <authorList>
            <person name="Varshney R.K."/>
            <person name="Song C."/>
            <person name="Saxena R.K."/>
            <person name="Azam S."/>
            <person name="Yu S."/>
            <person name="Sharpe A.G."/>
            <person name="Cannon S."/>
            <person name="Baek J."/>
            <person name="Rosen B.D."/>
            <person name="Tar'an B."/>
            <person name="Millan T."/>
            <person name="Zhang X."/>
            <person name="Ramsay L.D."/>
            <person name="Iwata A."/>
            <person name="Wang Y."/>
            <person name="Nelson W."/>
            <person name="Farmer A.D."/>
            <person name="Gaur P.M."/>
            <person name="Soderlund C."/>
            <person name="Penmetsa R.V."/>
            <person name="Xu C."/>
            <person name="Bharti A.K."/>
            <person name="He W."/>
            <person name="Winter P."/>
            <person name="Zhao S."/>
            <person name="Hane J.K."/>
            <person name="Carrasquilla-Garcia N."/>
            <person name="Condie J.A."/>
            <person name="Upadhyaya H.D."/>
            <person name="Luo M.C."/>
            <person name="Thudi M."/>
            <person name="Gowda C.L."/>
            <person name="Singh N.P."/>
            <person name="Lichtenzveig J."/>
            <person name="Gali K.K."/>
            <person name="Rubio J."/>
            <person name="Nadarajan N."/>
            <person name="Dolezel J."/>
            <person name="Bansal K.C."/>
            <person name="Xu X."/>
            <person name="Edwards D."/>
            <person name="Zhang G."/>
            <person name="Kahl G."/>
            <person name="Gil J."/>
            <person name="Singh K.B."/>
            <person name="Datta S.K."/>
            <person name="Jackson S.A."/>
            <person name="Wang J."/>
            <person name="Cook D.R."/>
        </authorList>
    </citation>
    <scope>NUCLEOTIDE SEQUENCE [LARGE SCALE GENOMIC DNA]</scope>
    <source>
        <strain evidence="2">cv. CDC Frontier</strain>
    </source>
</reference>
<protein>
    <submittedName>
        <fullName evidence="3">Uncharacterized protein LOC113787016</fullName>
    </submittedName>
</protein>
<keyword evidence="2" id="KW-1185">Reference proteome</keyword>
<dbReference type="InterPro" id="IPR013989">
    <property type="entry name" value="Dev_and_cell_death_domain"/>
</dbReference>
<feature type="domain" description="DCD" evidence="1">
    <location>
        <begin position="1"/>
        <end position="119"/>
    </location>
</feature>
<evidence type="ECO:0000313" key="3">
    <source>
        <dbReference type="RefSeq" id="XP_027191137.1"/>
    </source>
</evidence>
<dbReference type="Proteomes" id="UP000087171">
    <property type="component" value="Chromosome Ca6"/>
</dbReference>
<evidence type="ECO:0000259" key="1">
    <source>
        <dbReference type="PROSITE" id="PS51222"/>
    </source>
</evidence>
<proteinExistence type="predicted"/>
<dbReference type="AlphaFoldDB" id="A0A3Q7YC54"/>
<dbReference type="PANTHER" id="PTHR46034:SF13">
    <property type="entry name" value="DCD (DEVELOPMENT AND CELL DEATH) DOMAIN PROTEIN"/>
    <property type="match status" value="1"/>
</dbReference>
<dbReference type="RefSeq" id="XP_027191137.1">
    <property type="nucleotide sequence ID" value="XM_027335336.1"/>
</dbReference>
<dbReference type="PANTHER" id="PTHR46034">
    <property type="match status" value="1"/>
</dbReference>
<dbReference type="PROSITE" id="PS51222">
    <property type="entry name" value="DCD"/>
    <property type="match status" value="1"/>
</dbReference>
<dbReference type="OrthoDB" id="45365at2759"/>
<name>A0A3Q7YC54_CICAR</name>
<sequence>MSTQWKKKGLPTRHFSYVQNIDPGLPLFLFNYSDRKLHGIFEASSKGKMYMDPYAWIDDDFSDKTQYPAQVKVRVRIQCHPLSEDKFGHAIAKNYYSDNHFRFELDHRQTSNLMYLLASMAIAPDGDIKQLYNRPIKKQIDEDDKNLIYKKLLKLARDKECGELSLLHHAHNVDDAPYIEMPTYLEQMGASSCASIENQYTVFQFGQGVEELGAFKQAQLQENFYLEEKLMKTSLEIQHVKHHCTIFECTNVEQTTMQSTIELHLNSKRSSLSKGSFEGATTNGFECLTNVEMLDLDRGRWMSTHSILDKVKHISY</sequence>
<dbReference type="InterPro" id="IPR044832">
    <property type="entry name" value="NRP-like"/>
</dbReference>
<dbReference type="SMART" id="SM00767">
    <property type="entry name" value="DCD"/>
    <property type="match status" value="1"/>
</dbReference>
<organism evidence="2 3">
    <name type="scientific">Cicer arietinum</name>
    <name type="common">Chickpea</name>
    <name type="synonym">Garbanzo</name>
    <dbReference type="NCBI Taxonomy" id="3827"/>
    <lineage>
        <taxon>Eukaryota</taxon>
        <taxon>Viridiplantae</taxon>
        <taxon>Streptophyta</taxon>
        <taxon>Embryophyta</taxon>
        <taxon>Tracheophyta</taxon>
        <taxon>Spermatophyta</taxon>
        <taxon>Magnoliopsida</taxon>
        <taxon>eudicotyledons</taxon>
        <taxon>Gunneridae</taxon>
        <taxon>Pentapetalae</taxon>
        <taxon>rosids</taxon>
        <taxon>fabids</taxon>
        <taxon>Fabales</taxon>
        <taxon>Fabaceae</taxon>
        <taxon>Papilionoideae</taxon>
        <taxon>50 kb inversion clade</taxon>
        <taxon>NPAAA clade</taxon>
        <taxon>Hologalegina</taxon>
        <taxon>IRL clade</taxon>
        <taxon>Cicereae</taxon>
        <taxon>Cicer</taxon>
    </lineage>
</organism>
<evidence type="ECO:0000313" key="2">
    <source>
        <dbReference type="Proteomes" id="UP000087171"/>
    </source>
</evidence>